<dbReference type="Proteomes" id="UP001157006">
    <property type="component" value="Chromosome 5"/>
</dbReference>
<reference evidence="2 3" key="1">
    <citation type="submission" date="2023-01" db="EMBL/GenBank/DDBJ databases">
        <authorList>
            <person name="Kreplak J."/>
        </authorList>
    </citation>
    <scope>NUCLEOTIDE SEQUENCE [LARGE SCALE GENOMIC DNA]</scope>
</reference>
<gene>
    <name evidence="2" type="ORF">VFH_V045920</name>
</gene>
<keyword evidence="3" id="KW-1185">Reference proteome</keyword>
<protein>
    <recommendedName>
        <fullName evidence="1">DUF7745 domain-containing protein</fullName>
    </recommendedName>
</protein>
<feature type="domain" description="DUF7745" evidence="1">
    <location>
        <begin position="2"/>
        <end position="176"/>
    </location>
</feature>
<evidence type="ECO:0000313" key="2">
    <source>
        <dbReference type="EMBL" id="CAI8612672.1"/>
    </source>
</evidence>
<name>A0AAV1ATR2_VICFA</name>
<dbReference type="Pfam" id="PF24924">
    <property type="entry name" value="DUF7745"/>
    <property type="match status" value="1"/>
</dbReference>
<organism evidence="2 3">
    <name type="scientific">Vicia faba</name>
    <name type="common">Broad bean</name>
    <name type="synonym">Faba vulgaris</name>
    <dbReference type="NCBI Taxonomy" id="3906"/>
    <lineage>
        <taxon>Eukaryota</taxon>
        <taxon>Viridiplantae</taxon>
        <taxon>Streptophyta</taxon>
        <taxon>Embryophyta</taxon>
        <taxon>Tracheophyta</taxon>
        <taxon>Spermatophyta</taxon>
        <taxon>Magnoliopsida</taxon>
        <taxon>eudicotyledons</taxon>
        <taxon>Gunneridae</taxon>
        <taxon>Pentapetalae</taxon>
        <taxon>rosids</taxon>
        <taxon>fabids</taxon>
        <taxon>Fabales</taxon>
        <taxon>Fabaceae</taxon>
        <taxon>Papilionoideae</taxon>
        <taxon>50 kb inversion clade</taxon>
        <taxon>NPAAA clade</taxon>
        <taxon>Hologalegina</taxon>
        <taxon>IRL clade</taxon>
        <taxon>Fabeae</taxon>
        <taxon>Vicia</taxon>
    </lineage>
</organism>
<dbReference type="PANTHER" id="PTHR48154">
    <property type="entry name" value="PROTEIN, PUTATIVE-RELATED"/>
    <property type="match status" value="1"/>
</dbReference>
<evidence type="ECO:0000313" key="3">
    <source>
        <dbReference type="Proteomes" id="UP001157006"/>
    </source>
</evidence>
<dbReference type="InterPro" id="IPR056647">
    <property type="entry name" value="DUF7745"/>
</dbReference>
<dbReference type="PANTHER" id="PTHR48154:SF1">
    <property type="entry name" value="PROTEIN, PUTATIVE-RELATED"/>
    <property type="match status" value="1"/>
</dbReference>
<dbReference type="AlphaFoldDB" id="A0AAV1ATR2"/>
<sequence>MSRNPVPTLLGDILHSLYARTARKRGTLMCCAPLLARWFISHLPKSVLKNKEDMGWAYRIMSLAHTDIIWSTKDMEDIAIIDRCGEYPNVSFLGIRGGITYNPCMALRQFGRARKDGPHELLIPSIVFDYQGDSEEHRCRFIRAWNRVHRSDPHELGAKTSLPMEPYLQWVRTRAQKLGMSYEAVLPVIIESADEEGVPHIVLHPYMSTDIGALKRSWIQLREERDTYREKYHE</sequence>
<evidence type="ECO:0000259" key="1">
    <source>
        <dbReference type="Pfam" id="PF24924"/>
    </source>
</evidence>
<proteinExistence type="predicted"/>
<accession>A0AAV1ATR2</accession>
<dbReference type="EMBL" id="OX451740">
    <property type="protein sequence ID" value="CAI8612672.1"/>
    <property type="molecule type" value="Genomic_DNA"/>
</dbReference>